<dbReference type="InterPro" id="IPR036634">
    <property type="entry name" value="PRD_sf"/>
</dbReference>
<dbReference type="SMART" id="SM01061">
    <property type="entry name" value="CAT_RBD"/>
    <property type="match status" value="1"/>
</dbReference>
<dbReference type="InterPro" id="IPR050661">
    <property type="entry name" value="BglG_antiterminators"/>
</dbReference>
<evidence type="ECO:0000256" key="1">
    <source>
        <dbReference type="ARBA" id="ARBA00009115"/>
    </source>
</evidence>
<evidence type="ECO:0000313" key="4">
    <source>
        <dbReference type="EMBL" id="APH05519.1"/>
    </source>
</evidence>
<dbReference type="PANTHER" id="PTHR30185">
    <property type="entry name" value="CRYPTIC BETA-GLUCOSIDE BGL OPERON ANTITERMINATOR"/>
    <property type="match status" value="1"/>
</dbReference>
<dbReference type="GO" id="GO:0003723">
    <property type="term" value="F:RNA binding"/>
    <property type="evidence" value="ECO:0007669"/>
    <property type="project" value="InterPro"/>
</dbReference>
<dbReference type="SUPFAM" id="SSF63520">
    <property type="entry name" value="PTS-regulatory domain, PRD"/>
    <property type="match status" value="2"/>
</dbReference>
<dbReference type="SUPFAM" id="SSF50151">
    <property type="entry name" value="SacY-like RNA-binding domain"/>
    <property type="match status" value="1"/>
</dbReference>
<dbReference type="Proteomes" id="UP000181936">
    <property type="component" value="Chromosome"/>
</dbReference>
<evidence type="ECO:0000259" key="3">
    <source>
        <dbReference type="PROSITE" id="PS51372"/>
    </source>
</evidence>
<dbReference type="AlphaFoldDB" id="A0A1L3MT59"/>
<keyword evidence="5" id="KW-1185">Reference proteome</keyword>
<protein>
    <submittedName>
        <fullName evidence="4">PtsGHI operon antiterminator</fullName>
    </submittedName>
</protein>
<proteinExistence type="inferred from homology"/>
<dbReference type="InterPro" id="IPR011608">
    <property type="entry name" value="PRD"/>
</dbReference>
<feature type="domain" description="PRD" evidence="3">
    <location>
        <begin position="77"/>
        <end position="182"/>
    </location>
</feature>
<dbReference type="Gene3D" id="1.20.58.1950">
    <property type="match status" value="1"/>
</dbReference>
<gene>
    <name evidence="4" type="ORF">A9C19_12580</name>
</gene>
<dbReference type="Pfam" id="PF00874">
    <property type="entry name" value="PRD"/>
    <property type="match status" value="2"/>
</dbReference>
<feature type="domain" description="PRD" evidence="3">
    <location>
        <begin position="183"/>
        <end position="287"/>
    </location>
</feature>
<dbReference type="InterPro" id="IPR001550">
    <property type="entry name" value="Transcrpt_antitermin_CS"/>
</dbReference>
<dbReference type="RefSeq" id="WP_072580309.1">
    <property type="nucleotide sequence ID" value="NZ_CP016020.1"/>
</dbReference>
<dbReference type="EMBL" id="CP016020">
    <property type="protein sequence ID" value="APH05519.1"/>
    <property type="molecule type" value="Genomic_DNA"/>
</dbReference>
<dbReference type="Gene3D" id="2.30.24.10">
    <property type="entry name" value="CAT RNA-binding domain"/>
    <property type="match status" value="1"/>
</dbReference>
<dbReference type="Pfam" id="PF03123">
    <property type="entry name" value="CAT_RBD"/>
    <property type="match status" value="1"/>
</dbReference>
<dbReference type="InterPro" id="IPR004341">
    <property type="entry name" value="CAT_RNA-bd_dom"/>
</dbReference>
<dbReference type="STRING" id="1547283.A9C19_12580"/>
<dbReference type="Gene3D" id="1.20.890.100">
    <property type="match status" value="1"/>
</dbReference>
<dbReference type="OrthoDB" id="9813552at2"/>
<reference evidence="4 5" key="1">
    <citation type="journal article" date="2016" name="Sci. Rep.">
        <title>Complete genome sequence and transcriptomic analysis of a novel marine strain Bacillus weihaiensis reveals the mechanism of brown algae degradation.</title>
        <authorList>
            <person name="Zhu Y."/>
            <person name="Chen P."/>
            <person name="Bao Y."/>
            <person name="Men Y."/>
            <person name="Zeng Y."/>
            <person name="Yang J."/>
            <person name="Sun J."/>
            <person name="Sun Y."/>
        </authorList>
    </citation>
    <scope>NUCLEOTIDE SEQUENCE [LARGE SCALE GENOMIC DNA]</scope>
    <source>
        <strain evidence="4 5">Alg07</strain>
    </source>
</reference>
<evidence type="ECO:0000313" key="5">
    <source>
        <dbReference type="Proteomes" id="UP000181936"/>
    </source>
</evidence>
<comment type="similarity">
    <text evidence="1">Belongs to the transcriptional antiterminator BglG family. GlcT subfamily.</text>
</comment>
<evidence type="ECO:0000256" key="2">
    <source>
        <dbReference type="ARBA" id="ARBA00022737"/>
    </source>
</evidence>
<dbReference type="PROSITE" id="PS51372">
    <property type="entry name" value="PRD_2"/>
    <property type="match status" value="2"/>
</dbReference>
<dbReference type="Gene3D" id="1.10.1790.10">
    <property type="entry name" value="PRD domain"/>
    <property type="match status" value="1"/>
</dbReference>
<keyword evidence="2" id="KW-0677">Repeat</keyword>
<dbReference type="InterPro" id="IPR036650">
    <property type="entry name" value="CAT_RNA-bd_dom_sf"/>
</dbReference>
<dbReference type="PROSITE" id="PS00654">
    <property type="entry name" value="PRD_1"/>
    <property type="match status" value="1"/>
</dbReference>
<dbReference type="KEGG" id="bwh:A9C19_12580"/>
<dbReference type="GO" id="GO:0045893">
    <property type="term" value="P:positive regulation of DNA-templated transcription"/>
    <property type="evidence" value="ECO:0007669"/>
    <property type="project" value="InterPro"/>
</dbReference>
<sequence>MDKGAVDFVKESFVVKKSLNNNVLIVDHQKYGEVVLIGKGIGFGKNQGDIIEEQSYDKMFVLKNQKEQEQYKMLLTDTDSEMLEAVQDVISYISDQVEQPLNEHIHIALTDHITFALKRLQQGMDLKNPFLIETKSLYPFEYNLANDVVELLNEKLSVRLPEGEVGFIALHIHSSISNKSLSEVNQYSQLISQLTEVIEDSLKITVDRDSVNYLRLIRHIRYTIERVNSGETVSEPEKLLFLLKKEYPLCYNTSWKMIKVMQRALNKPVYEAEAVYLTMHLYRLTNK</sequence>
<dbReference type="NCBIfam" id="NF047357">
    <property type="entry name" value="antiterm_GlcT"/>
    <property type="match status" value="1"/>
</dbReference>
<organism evidence="4 5">
    <name type="scientific">Bacillus weihaiensis</name>
    <dbReference type="NCBI Taxonomy" id="1547283"/>
    <lineage>
        <taxon>Bacteria</taxon>
        <taxon>Bacillati</taxon>
        <taxon>Bacillota</taxon>
        <taxon>Bacilli</taxon>
        <taxon>Bacillales</taxon>
        <taxon>Bacillaceae</taxon>
        <taxon>Bacillus</taxon>
    </lineage>
</organism>
<dbReference type="PANTHER" id="PTHR30185:SF16">
    <property type="entry name" value="PROTEIN GLCT"/>
    <property type="match status" value="1"/>
</dbReference>
<accession>A0A1L3MT59</accession>
<name>A0A1L3MT59_9BACI</name>